<dbReference type="Proteomes" id="UP000241634">
    <property type="component" value="Segment"/>
</dbReference>
<dbReference type="EMBL" id="MH001449">
    <property type="protein sequence ID" value="AVO21622.1"/>
    <property type="molecule type" value="Genomic_DNA"/>
</dbReference>
<keyword evidence="3" id="KW-1185">Reference proteome</keyword>
<accession>A0A2P1JR95</accession>
<evidence type="ECO:0000313" key="3">
    <source>
        <dbReference type="Proteomes" id="UP000241634"/>
    </source>
</evidence>
<name>A0A2P1JR95_9CAUD</name>
<sequence length="577" mass="63784">MTTYDIAALNEKIKHGTLEQVAEASVALARHQDEMNTDWTFTLCDEFWGDIGDFGADLMEASGTDPMNDKAAATFKLKGSSDYIGALNQCETTLRGVIVETAGIRLPYYVDTHDWANEKAAWTGTANCVGIWDILNYLIIWPSWFLPLQVQPFSHAIFVGPIVTVIENMISECAFRVQAGINEFLNNALSLNPDVRAWFGSILQAISRDGLNPNAILEMLKTPMYVVRTNPFLDGSPLVAKTVRMESCGTTIRELTKAYGVVVDVSLWRPGDPQPDRWANLTKPTYVVTVKDRSQISGPTHTILDSIFRTTVDLGGSLGSIFYPIIRQVQSMPGVYESPALGVNFTPPYAVVVAPEHGDDSPLVSCKITKHTPKAWQIIIGGKSPKWLNDLINATLSWLIDSISIIIGFTGIPSNLLDGFLNDAFFAFQLLQHYGRRAQMGPMHPNIEIIIPTNSAPYNVEAVFTFLNALWDTRGYTSAQAVLKNAPYGPYALGRDVARGMLTSIIYPEPDPLTGGTKWLMFTDHITNTPWKYSPKDRELMLIIGDGKAEEASIAKHQRFIQGLFEAFNVATLAPRS</sequence>
<proteinExistence type="predicted"/>
<dbReference type="InterPro" id="IPR029432">
    <property type="entry name" value="Gp28/Gp37-like_dom"/>
</dbReference>
<dbReference type="KEGG" id="vg:60335202"/>
<dbReference type="RefSeq" id="YP_009963617.1">
    <property type="nucleotide sequence ID" value="NC_051721.1"/>
</dbReference>
<protein>
    <submittedName>
        <fullName evidence="2">Minor tail protein</fullName>
    </submittedName>
</protein>
<dbReference type="GeneID" id="60335202"/>
<reference evidence="3" key="1">
    <citation type="submission" date="2018-02" db="EMBL/GenBank/DDBJ databases">
        <authorList>
            <person name="Cohen D.B."/>
            <person name="Kent A.D."/>
        </authorList>
    </citation>
    <scope>NUCLEOTIDE SEQUENCE [LARGE SCALE GENOMIC DNA]</scope>
</reference>
<organism evidence="2 3">
    <name type="scientific">Mycobacterium phage MooMoo</name>
    <dbReference type="NCBI Taxonomy" id="2108127"/>
    <lineage>
        <taxon>Viruses</taxon>
        <taxon>Duplodnaviria</taxon>
        <taxon>Heunggongvirae</taxon>
        <taxon>Uroviricota</taxon>
        <taxon>Caudoviricetes</taxon>
        <taxon>Gracegardnervirinae</taxon>
        <taxon>Moomoovirus</taxon>
        <taxon>Moomoovirus moomoo</taxon>
    </lineage>
</organism>
<evidence type="ECO:0000313" key="2">
    <source>
        <dbReference type="EMBL" id="AVO21622.1"/>
    </source>
</evidence>
<evidence type="ECO:0000259" key="1">
    <source>
        <dbReference type="Pfam" id="PF14594"/>
    </source>
</evidence>
<feature type="domain" description="Gp28/Gp37-like" evidence="1">
    <location>
        <begin position="96"/>
        <end position="507"/>
    </location>
</feature>
<gene>
    <name evidence="2" type="primary">16</name>
    <name evidence="2" type="ORF">SEA_MOOMOO_16</name>
</gene>
<dbReference type="Pfam" id="PF14594">
    <property type="entry name" value="Sipho_Gp37"/>
    <property type="match status" value="1"/>
</dbReference>